<keyword evidence="1" id="KW-0285">Flavoprotein</keyword>
<dbReference type="RefSeq" id="WP_090061327.1">
    <property type="nucleotide sequence ID" value="NZ_FORH01000005.1"/>
</dbReference>
<dbReference type="Pfam" id="PF01565">
    <property type="entry name" value="FAD_binding_4"/>
    <property type="match status" value="1"/>
</dbReference>
<dbReference type="AlphaFoldDB" id="A0A1I3TNN8"/>
<dbReference type="InterPro" id="IPR016169">
    <property type="entry name" value="FAD-bd_PCMH_sub2"/>
</dbReference>
<dbReference type="GO" id="GO:0071949">
    <property type="term" value="F:FAD binding"/>
    <property type="evidence" value="ECO:0007669"/>
    <property type="project" value="InterPro"/>
</dbReference>
<reference evidence="4" key="1">
    <citation type="submission" date="2016-10" db="EMBL/GenBank/DDBJ databases">
        <authorList>
            <person name="Varghese N."/>
            <person name="Submissions S."/>
        </authorList>
    </citation>
    <scope>NUCLEOTIDE SEQUENCE [LARGE SCALE GENOMIC DNA]</scope>
    <source>
        <strain evidence="4">DSM 26471</strain>
    </source>
</reference>
<dbReference type="InterPro" id="IPR016166">
    <property type="entry name" value="FAD-bd_PCMH"/>
</dbReference>
<dbReference type="PANTHER" id="PTHR43762:SF1">
    <property type="entry name" value="D-ARABINONO-1,4-LACTONE OXIDASE"/>
    <property type="match status" value="1"/>
</dbReference>
<organism evidence="3 4">
    <name type="scientific">Celeribacter neptunius</name>
    <dbReference type="NCBI Taxonomy" id="588602"/>
    <lineage>
        <taxon>Bacteria</taxon>
        <taxon>Pseudomonadati</taxon>
        <taxon>Pseudomonadota</taxon>
        <taxon>Alphaproteobacteria</taxon>
        <taxon>Rhodobacterales</taxon>
        <taxon>Roseobacteraceae</taxon>
        <taxon>Celeribacter</taxon>
    </lineage>
</organism>
<feature type="domain" description="FAD-binding PCMH-type" evidence="2">
    <location>
        <begin position="14"/>
        <end position="179"/>
    </location>
</feature>
<dbReference type="OrthoDB" id="143770at2"/>
<dbReference type="GO" id="GO:0016899">
    <property type="term" value="F:oxidoreductase activity, acting on the CH-OH group of donors, oxygen as acceptor"/>
    <property type="evidence" value="ECO:0007669"/>
    <property type="project" value="InterPro"/>
</dbReference>
<gene>
    <name evidence="3" type="ORF">SAMN04487991_2814</name>
</gene>
<dbReference type="InterPro" id="IPR010031">
    <property type="entry name" value="FAD_lactone_oxidase-like"/>
</dbReference>
<evidence type="ECO:0000256" key="1">
    <source>
        <dbReference type="ARBA" id="ARBA00022827"/>
    </source>
</evidence>
<evidence type="ECO:0000259" key="2">
    <source>
        <dbReference type="PROSITE" id="PS51387"/>
    </source>
</evidence>
<protein>
    <submittedName>
        <fullName evidence="3">Decaprenylphospho-beta-D-ribofuranose 2-oxidase</fullName>
    </submittedName>
</protein>
<proteinExistence type="predicted"/>
<dbReference type="PANTHER" id="PTHR43762">
    <property type="entry name" value="L-GULONOLACTONE OXIDASE"/>
    <property type="match status" value="1"/>
</dbReference>
<name>A0A1I3TNN8_9RHOB</name>
<dbReference type="InterPro" id="IPR036318">
    <property type="entry name" value="FAD-bd_PCMH-like_sf"/>
</dbReference>
<dbReference type="PROSITE" id="PS51387">
    <property type="entry name" value="FAD_PCMH"/>
    <property type="match status" value="1"/>
</dbReference>
<keyword evidence="1" id="KW-0274">FAD</keyword>
<accession>A0A1I3TNN8</accession>
<dbReference type="EMBL" id="FORH01000005">
    <property type="protein sequence ID" value="SFJ72475.1"/>
    <property type="molecule type" value="Genomic_DNA"/>
</dbReference>
<dbReference type="InterPro" id="IPR006094">
    <property type="entry name" value="Oxid_FAD_bind_N"/>
</dbReference>
<sequence length="445" mass="48126">MAWNNLTYAGWGRARSASGKVARPERQSALSRDVATTPAPAFGLRRSYGDVALNDGGTAYDMSRLDRVLSFDAETGVVEVEAGMPVGALARSFAKHGWLPAVMPGTGFATVGGSIANDVHGKNHHTEGTFGQHVTEITLLQGNRVEIITPESGTIWQATIGGLGQTGVIAKAKLQLMPCPGELMKLRETRIANLDAFLKAFDDSDAPYAVGWIDATATGDRLGRGIFEESELVAGRDAGKEHSRAVPLNAPGWALSAPIVRLFNEAYYRRIPARGKTSVKPIWDVLFPLDAIHDWNRLYGKRGFNQFQCVIPPERVDMLRTMLERIGASHLASPLAVLKKMGAARGGYMSFPMAGYTLAVDFPNRDGATELISDLTDMTHDAGGRIYFAKDGVAEAAQVKGMYPEQGDWVKAAAKADPGNLFETDLVRRLELRDIAHMAQDETGA</sequence>
<evidence type="ECO:0000313" key="4">
    <source>
        <dbReference type="Proteomes" id="UP000199630"/>
    </source>
</evidence>
<keyword evidence="4" id="KW-1185">Reference proteome</keyword>
<dbReference type="SUPFAM" id="SSF56176">
    <property type="entry name" value="FAD-binding/transporter-associated domain-like"/>
    <property type="match status" value="1"/>
</dbReference>
<dbReference type="STRING" id="588602.SAMN04487991_2814"/>
<dbReference type="Proteomes" id="UP000199630">
    <property type="component" value="Unassembled WGS sequence"/>
</dbReference>
<dbReference type="Gene3D" id="3.30.465.10">
    <property type="match status" value="1"/>
</dbReference>
<evidence type="ECO:0000313" key="3">
    <source>
        <dbReference type="EMBL" id="SFJ72475.1"/>
    </source>
</evidence>